<dbReference type="PROSITE" id="PS51886">
    <property type="entry name" value="TLDC"/>
    <property type="match status" value="1"/>
</dbReference>
<keyword evidence="6" id="KW-0458">Lysosome</keyword>
<evidence type="ECO:0000259" key="10">
    <source>
        <dbReference type="PROSITE" id="PS51886"/>
    </source>
</evidence>
<dbReference type="GO" id="GO:0005764">
    <property type="term" value="C:lysosome"/>
    <property type="evidence" value="ECO:0007669"/>
    <property type="project" value="UniProtKB-SubCell"/>
</dbReference>
<dbReference type="Pfam" id="PF07534">
    <property type="entry name" value="TLD"/>
    <property type="match status" value="1"/>
</dbReference>
<evidence type="ECO:0000256" key="6">
    <source>
        <dbReference type="ARBA" id="ARBA00023228"/>
    </source>
</evidence>
<organism evidence="11 12">
    <name type="scientific">Parelaphostrongylus tenuis</name>
    <name type="common">Meningeal worm</name>
    <dbReference type="NCBI Taxonomy" id="148309"/>
    <lineage>
        <taxon>Eukaryota</taxon>
        <taxon>Metazoa</taxon>
        <taxon>Ecdysozoa</taxon>
        <taxon>Nematoda</taxon>
        <taxon>Chromadorea</taxon>
        <taxon>Rhabditida</taxon>
        <taxon>Rhabditina</taxon>
        <taxon>Rhabditomorpha</taxon>
        <taxon>Strongyloidea</taxon>
        <taxon>Metastrongylidae</taxon>
        <taxon>Parelaphostrongylus</taxon>
    </lineage>
</organism>
<dbReference type="InterPro" id="IPR006571">
    <property type="entry name" value="TLDc_dom"/>
</dbReference>
<sequence>MVFFCASYLCNVNKLSSTHFCTCNVTLQITIRIFVLRSVIFFISNHSVSSFLMGAKTSTAAEKSQFVNLSADQLRRAEVEFRRCTKTKDLDYDQIVEIYSALQPAVPEIYKALQQDGRCSVSNILQLADSVLGDTASQAASLLKVFGTIQKALSGVVSIYAHQHELSTTESDALVDYFLGDSPSDEERFSRWLLRHSTASQLISHVFSPLVFEEGKSLLPSTSHSSSLLPHSATMVINMHLPADRRSEWTLLFSSVLYGSSFSQIVAKINGEGPCIVVVTSSNGKTFGCFASAGFLMGPRYHGDATSFLFEVQPQIRIFSATGVTNNYAYLNIQQNTMPNGLGIGGSESTWPFFIYEEYGKGITLPNIRSFEKCHLSGSDTFAISAIEVWRVGEKPRKNSFEDECIRSEKSIIDKDPQTRALLEMTGRTIHSDAYREPAPLLDS</sequence>
<keyword evidence="4" id="KW-0963">Cytoplasm</keyword>
<reference evidence="11" key="1">
    <citation type="submission" date="2021-06" db="EMBL/GenBank/DDBJ databases">
        <title>Parelaphostrongylus tenuis whole genome reference sequence.</title>
        <authorList>
            <person name="Garwood T.J."/>
            <person name="Larsen P.A."/>
            <person name="Fountain-Jones N.M."/>
            <person name="Garbe J.R."/>
            <person name="Macchietto M.G."/>
            <person name="Kania S.A."/>
            <person name="Gerhold R.W."/>
            <person name="Richards J.E."/>
            <person name="Wolf T.M."/>
        </authorList>
    </citation>
    <scope>NUCLEOTIDE SEQUENCE</scope>
    <source>
        <strain evidence="11">MNPRO001-30</strain>
        <tissue evidence="11">Meninges</tissue>
    </source>
</reference>
<evidence type="ECO:0000256" key="9">
    <source>
        <dbReference type="ARBA" id="ARBA00042134"/>
    </source>
</evidence>
<evidence type="ECO:0000256" key="4">
    <source>
        <dbReference type="ARBA" id="ARBA00022490"/>
    </source>
</evidence>
<comment type="caution">
    <text evidence="11">The sequence shown here is derived from an EMBL/GenBank/DDBJ whole genome shotgun (WGS) entry which is preliminary data.</text>
</comment>
<dbReference type="EMBL" id="JAHQIW010001144">
    <property type="protein sequence ID" value="KAJ1351618.1"/>
    <property type="molecule type" value="Genomic_DNA"/>
</dbReference>
<dbReference type="GO" id="GO:0016020">
    <property type="term" value="C:membrane"/>
    <property type="evidence" value="ECO:0007669"/>
    <property type="project" value="UniProtKB-SubCell"/>
</dbReference>
<dbReference type="AlphaFoldDB" id="A0AAD5M8G6"/>
<evidence type="ECO:0000256" key="5">
    <source>
        <dbReference type="ARBA" id="ARBA00023136"/>
    </source>
</evidence>
<evidence type="ECO:0000313" key="11">
    <source>
        <dbReference type="EMBL" id="KAJ1351618.1"/>
    </source>
</evidence>
<dbReference type="GO" id="GO:0006979">
    <property type="term" value="P:response to oxidative stress"/>
    <property type="evidence" value="ECO:0007669"/>
    <property type="project" value="TreeGrafter"/>
</dbReference>
<keyword evidence="5" id="KW-0472">Membrane</keyword>
<dbReference type="PANTHER" id="PTHR23354:SF131">
    <property type="entry name" value="MTOR-ASSOCIATED PROTEIN MEAK7"/>
    <property type="match status" value="1"/>
</dbReference>
<evidence type="ECO:0000256" key="8">
    <source>
        <dbReference type="ARBA" id="ARBA00041780"/>
    </source>
</evidence>
<evidence type="ECO:0000256" key="7">
    <source>
        <dbReference type="ARBA" id="ARBA00039594"/>
    </source>
</evidence>
<dbReference type="GO" id="GO:0005634">
    <property type="term" value="C:nucleus"/>
    <property type="evidence" value="ECO:0007669"/>
    <property type="project" value="TreeGrafter"/>
</dbReference>
<evidence type="ECO:0000256" key="2">
    <source>
        <dbReference type="ARBA" id="ARBA00004371"/>
    </source>
</evidence>
<dbReference type="PANTHER" id="PTHR23354">
    <property type="entry name" value="NUCLEOLAR PROTEIN 7/ESTROGEN RECEPTOR COACTIVATOR-RELATED"/>
    <property type="match status" value="1"/>
</dbReference>
<comment type="subcellular location">
    <subcellularLocation>
        <location evidence="3">Cytoplasm</location>
    </subcellularLocation>
    <subcellularLocation>
        <location evidence="2">Lysosome</location>
    </subcellularLocation>
    <subcellularLocation>
        <location evidence="1">Membrane</location>
    </subcellularLocation>
</comment>
<dbReference type="Proteomes" id="UP001196413">
    <property type="component" value="Unassembled WGS sequence"/>
</dbReference>
<protein>
    <recommendedName>
        <fullName evidence="7">MTOR-associated protein MEAK7</fullName>
    </recommendedName>
    <alternativeName>
        <fullName evidence="9">TBC/LysM-associated domain-containing protein 1</fullName>
    </alternativeName>
    <alternativeName>
        <fullName evidence="8">TLD domain-containing protein 1</fullName>
    </alternativeName>
</protein>
<evidence type="ECO:0000256" key="3">
    <source>
        <dbReference type="ARBA" id="ARBA00004496"/>
    </source>
</evidence>
<evidence type="ECO:0000313" key="12">
    <source>
        <dbReference type="Proteomes" id="UP001196413"/>
    </source>
</evidence>
<keyword evidence="12" id="KW-1185">Reference proteome</keyword>
<name>A0AAD5M8G6_PARTN</name>
<accession>A0AAD5M8G6</accession>
<evidence type="ECO:0000256" key="1">
    <source>
        <dbReference type="ARBA" id="ARBA00004370"/>
    </source>
</evidence>
<gene>
    <name evidence="11" type="ORF">KIN20_007704</name>
</gene>
<feature type="domain" description="TLDc" evidence="10">
    <location>
        <begin position="227"/>
        <end position="393"/>
    </location>
</feature>
<proteinExistence type="predicted"/>
<dbReference type="SMART" id="SM00584">
    <property type="entry name" value="TLDc"/>
    <property type="match status" value="1"/>
</dbReference>